<keyword evidence="2" id="KW-1185">Reference proteome</keyword>
<dbReference type="OrthoDB" id="2669721at2759"/>
<protein>
    <submittedName>
        <fullName evidence="1">Uncharacterized protein</fullName>
    </submittedName>
</protein>
<reference evidence="1 2" key="1">
    <citation type="submission" date="2019-01" db="EMBL/GenBank/DDBJ databases">
        <title>Draft genome sequence of Psathyrella aberdarensis IHI B618.</title>
        <authorList>
            <person name="Buettner E."/>
            <person name="Kellner H."/>
        </authorList>
    </citation>
    <scope>NUCLEOTIDE SEQUENCE [LARGE SCALE GENOMIC DNA]</scope>
    <source>
        <strain evidence="1 2">IHI B618</strain>
    </source>
</reference>
<evidence type="ECO:0000313" key="2">
    <source>
        <dbReference type="Proteomes" id="UP000290288"/>
    </source>
</evidence>
<dbReference type="STRING" id="2316362.A0A4Q2DCB1"/>
<dbReference type="EMBL" id="SDEE01000353">
    <property type="protein sequence ID" value="RXW17283.1"/>
    <property type="molecule type" value="Genomic_DNA"/>
</dbReference>
<sequence>MVGRPSLLLTWLHMHLELELVNKYPRGLLSLYKVRALVEKITGVVAVEDDMCINSCHAFTGDWATLDKCTICDEPRYNPKALQSNKKIPQQQMCTIPLGPQIQAIRRSEPGSEALQYRSQKVEQILKNIQEDGNLTYDDIFCGNDFLELHQRRNITKDDVVIGFSIDGAQLYQDKKSDAWIAIWIIYDYDPTTRYKRKHILPALVIPGPNKPKNLDSFLFRSFYHLSALQREGLKAFDYCQQIIINTHLYFILATADAVGLVDVDGRVGHHGAQGCRVGCPMKGRHKPGSGHYYAAHLKPATATVVTCDHGDYDFNNIARPSPDQYRSDLEKVRLSQNQAVYEQNRLATGICKPSIISGLNPEMMLEPPKCFTVDLMHLFYNNVPVLFLALWRGNIRCEHTDTKDSWFWVSLTGKDWEQHGLDVANAGQYLPSLFHRVPRNPALKISSSYKCTEYNTYFYKLGRGLFRKYLPPTVWKHYCLLVHAVDILAQRSITPEQVADAHIHIVRFVMGFETLYYQRREDRIHFCRPALHTLLHTPSEVYRIGPGPYATQYTMENIIGDLGGEIRQHATPFANLKKIALRRCQINAIKVIYPEVDLDSTI</sequence>
<comment type="caution">
    <text evidence="1">The sequence shown here is derived from an EMBL/GenBank/DDBJ whole genome shotgun (WGS) entry which is preliminary data.</text>
</comment>
<dbReference type="PANTHER" id="PTHR46579">
    <property type="entry name" value="F5/8 TYPE C DOMAIN-CONTAINING PROTEIN-RELATED"/>
    <property type="match status" value="1"/>
</dbReference>
<dbReference type="PANTHER" id="PTHR46579:SF1">
    <property type="entry name" value="F5_8 TYPE C DOMAIN-CONTAINING PROTEIN"/>
    <property type="match status" value="1"/>
</dbReference>
<organism evidence="1 2">
    <name type="scientific">Candolleomyces aberdarensis</name>
    <dbReference type="NCBI Taxonomy" id="2316362"/>
    <lineage>
        <taxon>Eukaryota</taxon>
        <taxon>Fungi</taxon>
        <taxon>Dikarya</taxon>
        <taxon>Basidiomycota</taxon>
        <taxon>Agaricomycotina</taxon>
        <taxon>Agaricomycetes</taxon>
        <taxon>Agaricomycetidae</taxon>
        <taxon>Agaricales</taxon>
        <taxon>Agaricineae</taxon>
        <taxon>Psathyrellaceae</taxon>
        <taxon>Candolleomyces</taxon>
    </lineage>
</organism>
<gene>
    <name evidence="1" type="ORF">EST38_g8570</name>
</gene>
<evidence type="ECO:0000313" key="1">
    <source>
        <dbReference type="EMBL" id="RXW17283.1"/>
    </source>
</evidence>
<name>A0A4Q2DCB1_9AGAR</name>
<accession>A0A4Q2DCB1</accession>
<dbReference type="AlphaFoldDB" id="A0A4Q2DCB1"/>
<dbReference type="Proteomes" id="UP000290288">
    <property type="component" value="Unassembled WGS sequence"/>
</dbReference>
<proteinExistence type="predicted"/>